<evidence type="ECO:0000313" key="2">
    <source>
        <dbReference type="Proteomes" id="UP000077069"/>
    </source>
</evidence>
<dbReference type="InParanoid" id="A0A177CFS1"/>
<dbReference type="EMBL" id="KV441552">
    <property type="protein sequence ID" value="OAG06455.1"/>
    <property type="molecule type" value="Genomic_DNA"/>
</dbReference>
<proteinExistence type="predicted"/>
<protein>
    <submittedName>
        <fullName evidence="1">Uncharacterized protein</fullName>
    </submittedName>
</protein>
<organism evidence="1 2">
    <name type="scientific">Paraphaeosphaeria sporulosa</name>
    <dbReference type="NCBI Taxonomy" id="1460663"/>
    <lineage>
        <taxon>Eukaryota</taxon>
        <taxon>Fungi</taxon>
        <taxon>Dikarya</taxon>
        <taxon>Ascomycota</taxon>
        <taxon>Pezizomycotina</taxon>
        <taxon>Dothideomycetes</taxon>
        <taxon>Pleosporomycetidae</taxon>
        <taxon>Pleosporales</taxon>
        <taxon>Massarineae</taxon>
        <taxon>Didymosphaeriaceae</taxon>
        <taxon>Paraphaeosphaeria</taxon>
    </lineage>
</organism>
<gene>
    <name evidence="1" type="ORF">CC84DRAFT_765084</name>
</gene>
<dbReference type="AlphaFoldDB" id="A0A177CFS1"/>
<name>A0A177CFS1_9PLEO</name>
<accession>A0A177CFS1</accession>
<dbReference type="RefSeq" id="XP_018036820.1">
    <property type="nucleotide sequence ID" value="XM_018187360.1"/>
</dbReference>
<reference evidence="1 2" key="1">
    <citation type="submission" date="2016-05" db="EMBL/GenBank/DDBJ databases">
        <title>Comparative analysis of secretome profiles of manganese(II)-oxidizing ascomycete fungi.</title>
        <authorList>
            <consortium name="DOE Joint Genome Institute"/>
            <person name="Zeiner C.A."/>
            <person name="Purvine S.O."/>
            <person name="Zink E.M."/>
            <person name="Wu S."/>
            <person name="Pasa-Tolic L."/>
            <person name="Chaput D.L."/>
            <person name="Haridas S."/>
            <person name="Grigoriev I.V."/>
            <person name="Santelli C.M."/>
            <person name="Hansel C.M."/>
        </authorList>
    </citation>
    <scope>NUCLEOTIDE SEQUENCE [LARGE SCALE GENOMIC DNA]</scope>
    <source>
        <strain evidence="1 2">AP3s5-JAC2a</strain>
    </source>
</reference>
<dbReference type="Proteomes" id="UP000077069">
    <property type="component" value="Unassembled WGS sequence"/>
</dbReference>
<dbReference type="GeneID" id="28770846"/>
<sequence>MLGCTLASFASISLGARSSWYRCRLYTRTHAFVPFIRRNSGGTKLGFISVASYFRRVNLAATGVCPREAILGTKARRVSPQSILKRFLAWHFIREIGFRGLRARRVVKIGPRDTSLGSRS</sequence>
<evidence type="ECO:0000313" key="1">
    <source>
        <dbReference type="EMBL" id="OAG06455.1"/>
    </source>
</evidence>
<keyword evidence="2" id="KW-1185">Reference proteome</keyword>